<dbReference type="AlphaFoldDB" id="A0A1G9B254"/>
<evidence type="ECO:0000313" key="2">
    <source>
        <dbReference type="EMBL" id="SDK33676.1"/>
    </source>
</evidence>
<name>A0A1G9B254_9GAMM</name>
<dbReference type="OrthoDB" id="9951312at2"/>
<accession>A0A1G9B254</accession>
<protein>
    <submittedName>
        <fullName evidence="2">Uncharacterized protein</fullName>
    </submittedName>
</protein>
<proteinExistence type="predicted"/>
<feature type="region of interest" description="Disordered" evidence="1">
    <location>
        <begin position="42"/>
        <end position="76"/>
    </location>
</feature>
<evidence type="ECO:0000313" key="3">
    <source>
        <dbReference type="Proteomes" id="UP000199527"/>
    </source>
</evidence>
<keyword evidence="3" id="KW-1185">Reference proteome</keyword>
<gene>
    <name evidence="2" type="ORF">SAMN04488540_1272</name>
</gene>
<dbReference type="RefSeq" id="WP_143026688.1">
    <property type="nucleotide sequence ID" value="NZ_FNEM01000027.1"/>
</dbReference>
<sequence length="76" mass="8047">MRSQSLFAQLLRMTLLLGVVLYGVHHSNGLLVALSDHAMDSGCHAGDGASGHHQHTEKTQAPHHHPHGGSSSPVPE</sequence>
<dbReference type="Proteomes" id="UP000199527">
    <property type="component" value="Unassembled WGS sequence"/>
</dbReference>
<organism evidence="2 3">
    <name type="scientific">Ferrimonas sediminum</name>
    <dbReference type="NCBI Taxonomy" id="718193"/>
    <lineage>
        <taxon>Bacteria</taxon>
        <taxon>Pseudomonadati</taxon>
        <taxon>Pseudomonadota</taxon>
        <taxon>Gammaproteobacteria</taxon>
        <taxon>Alteromonadales</taxon>
        <taxon>Ferrimonadaceae</taxon>
        <taxon>Ferrimonas</taxon>
    </lineage>
</organism>
<dbReference type="EMBL" id="FNEM01000027">
    <property type="protein sequence ID" value="SDK33676.1"/>
    <property type="molecule type" value="Genomic_DNA"/>
</dbReference>
<reference evidence="3" key="1">
    <citation type="submission" date="2016-10" db="EMBL/GenBank/DDBJ databases">
        <authorList>
            <person name="Varghese N."/>
            <person name="Submissions S."/>
        </authorList>
    </citation>
    <scope>NUCLEOTIDE SEQUENCE [LARGE SCALE GENOMIC DNA]</scope>
    <source>
        <strain evidence="3">DSM 23317</strain>
    </source>
</reference>
<evidence type="ECO:0000256" key="1">
    <source>
        <dbReference type="SAM" id="MobiDB-lite"/>
    </source>
</evidence>